<dbReference type="Pfam" id="PF21813">
    <property type="entry name" value="DUF6882"/>
    <property type="match status" value="1"/>
</dbReference>
<accession>A0A1H4R095</accession>
<gene>
    <name evidence="1" type="ORF">SAMN05421553_0567</name>
</gene>
<evidence type="ECO:0000313" key="2">
    <source>
        <dbReference type="Proteomes" id="UP000242849"/>
    </source>
</evidence>
<keyword evidence="2" id="KW-1185">Reference proteome</keyword>
<dbReference type="Proteomes" id="UP000242849">
    <property type="component" value="Unassembled WGS sequence"/>
</dbReference>
<organism evidence="1 2">
    <name type="scientific">Pseudomonas anguilliseptica</name>
    <dbReference type="NCBI Taxonomy" id="53406"/>
    <lineage>
        <taxon>Bacteria</taxon>
        <taxon>Pseudomonadati</taxon>
        <taxon>Pseudomonadota</taxon>
        <taxon>Gammaproteobacteria</taxon>
        <taxon>Pseudomonadales</taxon>
        <taxon>Pseudomonadaceae</taxon>
        <taxon>Pseudomonas</taxon>
    </lineage>
</organism>
<dbReference type="EMBL" id="FNSC01000001">
    <property type="protein sequence ID" value="SEC25303.1"/>
    <property type="molecule type" value="Genomic_DNA"/>
</dbReference>
<dbReference type="STRING" id="53406.SAMN05421553_0567"/>
<proteinExistence type="predicted"/>
<dbReference type="OrthoDB" id="5674923at2"/>
<protein>
    <submittedName>
        <fullName evidence="1">Uncharacterized protein</fullName>
    </submittedName>
</protein>
<sequence length="244" mass="27948">MSDEEQKVECGVHGTSTATFLCRHLNDGEALGFNVGYDPEQPENLYPDAWCDQCDAMLEQEGEWNDRAETFAGIRLVCAECYCHIRELNWLQDEDTLHTLITDSFNYLQEQQSSFMTTYKIGEHSRWDWYQETGKLIFSNEGTPTVECDVDFVGTFSNRSDSWMWAWANESFLELVKARSREVRELGDTLNLLKLACATWSADPVDGWEMTAVMAKHLGAIGSYRAPGENGFLYMVVREARWVS</sequence>
<dbReference type="RefSeq" id="WP_090376415.1">
    <property type="nucleotide sequence ID" value="NZ_CP156749.1"/>
</dbReference>
<evidence type="ECO:0000313" key="1">
    <source>
        <dbReference type="EMBL" id="SEC25303.1"/>
    </source>
</evidence>
<dbReference type="InterPro" id="IPR049249">
    <property type="entry name" value="DUF6882"/>
</dbReference>
<name>A0A1H4R095_PSEAG</name>
<reference evidence="2" key="1">
    <citation type="submission" date="2016-10" db="EMBL/GenBank/DDBJ databases">
        <authorList>
            <person name="Varghese N."/>
            <person name="Submissions S."/>
        </authorList>
    </citation>
    <scope>NUCLEOTIDE SEQUENCE [LARGE SCALE GENOMIC DNA]</scope>
    <source>
        <strain evidence="2">DSM 12111</strain>
    </source>
</reference>
<dbReference type="AlphaFoldDB" id="A0A1H4R095"/>